<feature type="transmembrane region" description="Helical" evidence="5">
    <location>
        <begin position="775"/>
        <end position="796"/>
    </location>
</feature>
<dbReference type="Proteomes" id="UP000185628">
    <property type="component" value="Unassembled WGS sequence"/>
</dbReference>
<dbReference type="GO" id="GO:0016020">
    <property type="term" value="C:membrane"/>
    <property type="evidence" value="ECO:0007669"/>
    <property type="project" value="UniProtKB-SubCell"/>
</dbReference>
<organism evidence="7 8">
    <name type="scientific">Bowdeniella nasicola</name>
    <dbReference type="NCBI Taxonomy" id="208480"/>
    <lineage>
        <taxon>Bacteria</taxon>
        <taxon>Bacillati</taxon>
        <taxon>Actinomycetota</taxon>
        <taxon>Actinomycetes</taxon>
        <taxon>Actinomycetales</taxon>
        <taxon>Actinomycetaceae</taxon>
        <taxon>Bowdeniella</taxon>
    </lineage>
</organism>
<dbReference type="GO" id="GO:0140359">
    <property type="term" value="F:ABC-type transporter activity"/>
    <property type="evidence" value="ECO:0007669"/>
    <property type="project" value="InterPro"/>
</dbReference>
<dbReference type="InterPro" id="IPR017500">
    <property type="entry name" value="Phage_infect_YhgE_N"/>
</dbReference>
<evidence type="ECO:0000259" key="6">
    <source>
        <dbReference type="Pfam" id="PF12698"/>
    </source>
</evidence>
<evidence type="ECO:0000313" key="7">
    <source>
        <dbReference type="EMBL" id="OKL54468.1"/>
    </source>
</evidence>
<feature type="domain" description="ABC-2 type transporter transmembrane" evidence="6">
    <location>
        <begin position="9"/>
        <end position="159"/>
    </location>
</feature>
<feature type="transmembrane region" description="Helical" evidence="5">
    <location>
        <begin position="744"/>
        <end position="768"/>
    </location>
</feature>
<dbReference type="Pfam" id="PF12698">
    <property type="entry name" value="ABC2_membrane_3"/>
    <property type="match status" value="1"/>
</dbReference>
<dbReference type="RefSeq" id="WP_073716096.1">
    <property type="nucleotide sequence ID" value="NZ_MQVR01000015.1"/>
</dbReference>
<accession>A0A1Q5Q3Q9</accession>
<dbReference type="OrthoDB" id="9811483at2"/>
<evidence type="ECO:0000256" key="4">
    <source>
        <dbReference type="ARBA" id="ARBA00023136"/>
    </source>
</evidence>
<reference evidence="8" key="1">
    <citation type="submission" date="2016-12" db="EMBL/GenBank/DDBJ databases">
        <authorList>
            <person name="Meng X."/>
        </authorList>
    </citation>
    <scope>NUCLEOTIDE SEQUENCE [LARGE SCALE GENOMIC DNA]</scope>
    <source>
        <strain evidence="8">DSM 19116</strain>
    </source>
</reference>
<evidence type="ECO:0000313" key="8">
    <source>
        <dbReference type="Proteomes" id="UP000185628"/>
    </source>
</evidence>
<feature type="transmembrane region" description="Helical" evidence="5">
    <location>
        <begin position="816"/>
        <end position="844"/>
    </location>
</feature>
<evidence type="ECO:0000256" key="5">
    <source>
        <dbReference type="SAM" id="Phobius"/>
    </source>
</evidence>
<dbReference type="PANTHER" id="PTHR43077">
    <property type="entry name" value="TRANSPORT PERMEASE YVFS-RELATED"/>
    <property type="match status" value="1"/>
</dbReference>
<dbReference type="PANTHER" id="PTHR43077:SF10">
    <property type="entry name" value="TRANSPORT PERMEASE PROTEIN"/>
    <property type="match status" value="1"/>
</dbReference>
<keyword evidence="3 5" id="KW-1133">Transmembrane helix</keyword>
<dbReference type="Gene3D" id="3.40.1710.10">
    <property type="entry name" value="abc type-2 transporter like domain"/>
    <property type="match status" value="1"/>
</dbReference>
<comment type="subcellular location">
    <subcellularLocation>
        <location evidence="1">Membrane</location>
        <topology evidence="1">Multi-pass membrane protein</topology>
    </subcellularLocation>
</comment>
<dbReference type="SUPFAM" id="SSF101967">
    <property type="entry name" value="Adhesin YadA, collagen-binding domain"/>
    <property type="match status" value="2"/>
</dbReference>
<dbReference type="EMBL" id="MQVR01000015">
    <property type="protein sequence ID" value="OKL54468.1"/>
    <property type="molecule type" value="Genomic_DNA"/>
</dbReference>
<proteinExistence type="predicted"/>
<evidence type="ECO:0000256" key="2">
    <source>
        <dbReference type="ARBA" id="ARBA00022692"/>
    </source>
</evidence>
<evidence type="ECO:0000256" key="3">
    <source>
        <dbReference type="ARBA" id="ARBA00022989"/>
    </source>
</evidence>
<dbReference type="InterPro" id="IPR013525">
    <property type="entry name" value="ABC2_TM"/>
</dbReference>
<dbReference type="InterPro" id="IPR051328">
    <property type="entry name" value="T7SS_ABC-Transporter"/>
</dbReference>
<sequence>MKRRTLIALIAAMVLPLLASIMAIGSLSGRADRLPNVPAAVVNHDSGTLMEIEGKKQQVPLGRLIAAELLDPKDEQLRADTLNWKLESEKDAQAGLKSGKYYAVITIPEKFSENLASLGTPKATPAVIDVRSNDATSSLMGPVSNAIARAVASQVGEGMTKKLLEGIYLGFNQLGEGLDKAAGGAKELADGSGKLADGTGQSAAGARTLADNMPALADGANKLAEGAGALAGGAGQAADGVGKLGAGARALADGQDAYASGMDRFAAGQQQLAAGARQLADGTAQIRTELDKLPKDLKDLLSGETDLSELDRILAILEPLPGQIADAIDPVEAERIIREALAALEKVQPRLQHIAAQARKSAERMKEAARIMQGFNAGDLAGDVEALRDGLIGQIDGALGDIVEQCETSGASPEYCAKLAESIAKLRAAGASPEIQDLIDRLTAFAKELDPASQNLLALLNGDGTPENPGLIKLLDSLADTLVGADGVMEALKQLERIMVGTNGQPGIITMLRQTLPKLPQFYNGLLQLADATGQLADGTAASAAGANQLADGAKGLASGGRQLAGGASSAADGLRRLASGAGALDAGAGKLADGASQAADGTSRLADGLAELDGGMQQFNAGVISLADGLKTAAGEVPRYTDAEQAKMVAMGTKPVAVTDGRLNAISPATEWFPPVAPLMLFLGAIATFLVLPAVPRAARNSAISPTAATMRGLRPAAAIGAAQGFVLALLLPVFGMSAANPWLAGLALIIMGAAFAAMIQALHVIAGARLGTVIALAFLVLQAVTLGAIIPWQTAPAALHALHGVLPVGAGNQALQAAIMPSLGSVLAPLAIVVGWGLLALLATTVSMGRRQTFTTDELRAAVA</sequence>
<comment type="caution">
    <text evidence="7">The sequence shown here is derived from an EMBL/GenBank/DDBJ whole genome shotgun (WGS) entry which is preliminary data.</text>
</comment>
<keyword evidence="2 5" id="KW-0812">Transmembrane</keyword>
<feature type="transmembrane region" description="Helical" evidence="5">
    <location>
        <begin position="717"/>
        <end position="738"/>
    </location>
</feature>
<evidence type="ECO:0000256" key="1">
    <source>
        <dbReference type="ARBA" id="ARBA00004141"/>
    </source>
</evidence>
<dbReference type="InterPro" id="IPR011049">
    <property type="entry name" value="Serralysin-like_metalloprot_C"/>
</dbReference>
<keyword evidence="4 5" id="KW-0472">Membrane</keyword>
<dbReference type="AlphaFoldDB" id="A0A1Q5Q3Q9"/>
<dbReference type="NCBIfam" id="TIGR03057">
    <property type="entry name" value="xxxLxxG_by_4"/>
    <property type="match status" value="3"/>
</dbReference>
<dbReference type="NCBIfam" id="TIGR03061">
    <property type="entry name" value="pip_yhgE_Nterm"/>
    <property type="match status" value="1"/>
</dbReference>
<protein>
    <recommendedName>
        <fullName evidence="6">ABC-2 type transporter transmembrane domain-containing protein</fullName>
    </recommendedName>
</protein>
<keyword evidence="8" id="KW-1185">Reference proteome</keyword>
<feature type="transmembrane region" description="Helical" evidence="5">
    <location>
        <begin position="673"/>
        <end position="696"/>
    </location>
</feature>
<dbReference type="InterPro" id="IPR023908">
    <property type="entry name" value="xxxLxxG_rpt"/>
</dbReference>
<gene>
    <name evidence="7" type="ORF">BSZ39_03985</name>
</gene>
<name>A0A1Q5Q3Q9_9ACTO</name>